<evidence type="ECO:0000313" key="2">
    <source>
        <dbReference type="Proteomes" id="UP000037558"/>
    </source>
</evidence>
<dbReference type="PATRIC" id="fig|284581.3.peg.3277"/>
<accession>A0A0M0KEF8</accession>
<dbReference type="SUPFAM" id="SSF160214">
    <property type="entry name" value="FlaG-like"/>
    <property type="match status" value="1"/>
</dbReference>
<evidence type="ECO:0008006" key="3">
    <source>
        <dbReference type="Google" id="ProtNLM"/>
    </source>
</evidence>
<comment type="caution">
    <text evidence="1">The sequence shown here is derived from an EMBL/GenBank/DDBJ whole genome shotgun (WGS) entry which is preliminary data.</text>
</comment>
<keyword evidence="2" id="KW-1185">Reference proteome</keyword>
<dbReference type="InterPro" id="IPR005186">
    <property type="entry name" value="FlaG"/>
</dbReference>
<dbReference type="PANTHER" id="PTHR37166">
    <property type="entry name" value="PROTEIN FLAG"/>
    <property type="match status" value="1"/>
</dbReference>
<evidence type="ECO:0000313" key="1">
    <source>
        <dbReference type="EMBL" id="KOO37184.1"/>
    </source>
</evidence>
<dbReference type="Gene3D" id="3.30.160.170">
    <property type="entry name" value="FlaG-like"/>
    <property type="match status" value="1"/>
</dbReference>
<name>A0A0M0KEF8_9BACI</name>
<proteinExistence type="predicted"/>
<dbReference type="RefSeq" id="WP_053403615.1">
    <property type="nucleotide sequence ID" value="NZ_LILC01000037.1"/>
</dbReference>
<dbReference type="PANTHER" id="PTHR37166:SF1">
    <property type="entry name" value="PROTEIN FLAG"/>
    <property type="match status" value="1"/>
</dbReference>
<sequence>MIEKATSSASKYLNQDVKNFVDKEMIKDKVQPKETEEKQPSKERVTEVVEAMNNFVQPTHTSLKFELHEESKEYYVKVIDDKTQETVREIPSKRILDMHAEMTKFLGVLFDKKI</sequence>
<dbReference type="Pfam" id="PF03646">
    <property type="entry name" value="FlaG"/>
    <property type="match status" value="1"/>
</dbReference>
<dbReference type="EMBL" id="LILC01000037">
    <property type="protein sequence ID" value="KOO37184.1"/>
    <property type="molecule type" value="Genomic_DNA"/>
</dbReference>
<reference evidence="2" key="1">
    <citation type="submission" date="2015-08" db="EMBL/GenBank/DDBJ databases">
        <title>Fjat-14210 dsm16467.</title>
        <authorList>
            <person name="Liu B."/>
            <person name="Wang J."/>
            <person name="Zhu Y."/>
            <person name="Liu G."/>
            <person name="Chen Q."/>
            <person name="Chen Z."/>
            <person name="Lan J."/>
            <person name="Che J."/>
            <person name="Ge C."/>
            <person name="Shi H."/>
            <person name="Pan Z."/>
            <person name="Liu X."/>
        </authorList>
    </citation>
    <scope>NUCLEOTIDE SEQUENCE [LARGE SCALE GENOMIC DNA]</scope>
    <source>
        <strain evidence="2">DSM 16467</strain>
    </source>
</reference>
<dbReference type="InterPro" id="IPR035924">
    <property type="entry name" value="FlaG-like_sf"/>
</dbReference>
<organism evidence="1 2">
    <name type="scientific">Priestia koreensis</name>
    <dbReference type="NCBI Taxonomy" id="284581"/>
    <lineage>
        <taxon>Bacteria</taxon>
        <taxon>Bacillati</taxon>
        <taxon>Bacillota</taxon>
        <taxon>Bacilli</taxon>
        <taxon>Bacillales</taxon>
        <taxon>Bacillaceae</taxon>
        <taxon>Priestia</taxon>
    </lineage>
</organism>
<protein>
    <recommendedName>
        <fullName evidence="3">Flagellar protein FlaG</fullName>
    </recommendedName>
</protein>
<gene>
    <name evidence="1" type="ORF">AMD01_22130</name>
</gene>
<dbReference type="STRING" id="284581.AMD01_22130"/>
<dbReference type="NCBIfam" id="NF005834">
    <property type="entry name" value="PRK07738.1"/>
    <property type="match status" value="1"/>
</dbReference>
<dbReference type="AlphaFoldDB" id="A0A0M0KEF8"/>
<dbReference type="Proteomes" id="UP000037558">
    <property type="component" value="Unassembled WGS sequence"/>
</dbReference>